<reference evidence="2 3" key="1">
    <citation type="submission" date="2020-01" db="EMBL/GenBank/DDBJ databases">
        <title>Genomes of bacteria type strains.</title>
        <authorList>
            <person name="Chen J."/>
            <person name="Zhu S."/>
            <person name="Chen J."/>
        </authorList>
    </citation>
    <scope>NUCLEOTIDE SEQUENCE [LARGE SCALE GENOMIC DNA]</scope>
    <source>
        <strain evidence="2 3">KCTC 52919</strain>
    </source>
</reference>
<dbReference type="Proteomes" id="UP000476332">
    <property type="component" value="Unassembled WGS sequence"/>
</dbReference>
<evidence type="ECO:0000256" key="1">
    <source>
        <dbReference type="SAM" id="Phobius"/>
    </source>
</evidence>
<dbReference type="AlphaFoldDB" id="A0A6L9MLX5"/>
<proteinExistence type="predicted"/>
<sequence length="99" mass="10544">MREFQDELNDFRLQASIRELRTGLLRATLLFGAITLGLALVVVPAARKSVDYVASSQQLDTMTTGSIGASRYTVHRSVLQAPGAGPCIVHAGGRRSGAC</sequence>
<organism evidence="2 3">
    <name type="scientific">Aurantimonas aggregata</name>
    <dbReference type="NCBI Taxonomy" id="2047720"/>
    <lineage>
        <taxon>Bacteria</taxon>
        <taxon>Pseudomonadati</taxon>
        <taxon>Pseudomonadota</taxon>
        <taxon>Alphaproteobacteria</taxon>
        <taxon>Hyphomicrobiales</taxon>
        <taxon>Aurantimonadaceae</taxon>
        <taxon>Aurantimonas</taxon>
    </lineage>
</organism>
<feature type="transmembrane region" description="Helical" evidence="1">
    <location>
        <begin position="24"/>
        <end position="46"/>
    </location>
</feature>
<gene>
    <name evidence="2" type="ORF">GTW51_18495</name>
</gene>
<keyword evidence="1" id="KW-1133">Transmembrane helix</keyword>
<comment type="caution">
    <text evidence="2">The sequence shown here is derived from an EMBL/GenBank/DDBJ whole genome shotgun (WGS) entry which is preliminary data.</text>
</comment>
<keyword evidence="3" id="KW-1185">Reference proteome</keyword>
<name>A0A6L9MLX5_9HYPH</name>
<evidence type="ECO:0000313" key="2">
    <source>
        <dbReference type="EMBL" id="NDV88692.1"/>
    </source>
</evidence>
<accession>A0A6L9MLX5</accession>
<evidence type="ECO:0000313" key="3">
    <source>
        <dbReference type="Proteomes" id="UP000476332"/>
    </source>
</evidence>
<keyword evidence="1" id="KW-0812">Transmembrane</keyword>
<dbReference type="EMBL" id="JAAAMJ010000019">
    <property type="protein sequence ID" value="NDV88692.1"/>
    <property type="molecule type" value="Genomic_DNA"/>
</dbReference>
<dbReference type="RefSeq" id="WP_163045545.1">
    <property type="nucleotide sequence ID" value="NZ_JAAAMJ010000019.1"/>
</dbReference>
<keyword evidence="1" id="KW-0472">Membrane</keyword>
<protein>
    <submittedName>
        <fullName evidence="2">Uncharacterized protein</fullName>
    </submittedName>
</protein>